<evidence type="ECO:0000313" key="1">
    <source>
        <dbReference type="EnsemblMetazoa" id="MESCA010419-PA"/>
    </source>
</evidence>
<dbReference type="EnsemblMetazoa" id="MESCA010419-RA">
    <property type="protein sequence ID" value="MESCA010419-PA"/>
    <property type="gene ID" value="MESCA010419"/>
</dbReference>
<organism evidence="1 2">
    <name type="scientific">Megaselia scalaris</name>
    <name type="common">Humpbacked fly</name>
    <name type="synonym">Phora scalaris</name>
    <dbReference type="NCBI Taxonomy" id="36166"/>
    <lineage>
        <taxon>Eukaryota</taxon>
        <taxon>Metazoa</taxon>
        <taxon>Ecdysozoa</taxon>
        <taxon>Arthropoda</taxon>
        <taxon>Hexapoda</taxon>
        <taxon>Insecta</taxon>
        <taxon>Pterygota</taxon>
        <taxon>Neoptera</taxon>
        <taxon>Endopterygota</taxon>
        <taxon>Diptera</taxon>
        <taxon>Brachycera</taxon>
        <taxon>Muscomorpha</taxon>
        <taxon>Platypezoidea</taxon>
        <taxon>Phoridae</taxon>
        <taxon>Megaseliini</taxon>
        <taxon>Megaselia</taxon>
    </lineage>
</organism>
<reference evidence="1" key="2">
    <citation type="submission" date="2015-06" db="UniProtKB">
        <authorList>
            <consortium name="EnsemblMetazoa"/>
        </authorList>
    </citation>
    <scope>IDENTIFICATION</scope>
</reference>
<accession>T1H2H3</accession>
<reference evidence="2" key="1">
    <citation type="submission" date="2013-02" db="EMBL/GenBank/DDBJ databases">
        <authorList>
            <person name="Hughes D."/>
        </authorList>
    </citation>
    <scope>NUCLEOTIDE SEQUENCE</scope>
    <source>
        <strain>Durham</strain>
        <strain evidence="2">NC isolate 2 -- Noor lab</strain>
    </source>
</reference>
<sequence length="72" mass="8148">MVTTMAAMERVLQNAPARKTARAAVVPDPQPGTRVLALDLTKKFLRILKYLMIITKNNNLIVFHTFTTYNKS</sequence>
<name>T1H2H3_MEGSC</name>
<dbReference type="Proteomes" id="UP000015102">
    <property type="component" value="Unassembled WGS sequence"/>
</dbReference>
<dbReference type="AlphaFoldDB" id="T1H2H3"/>
<keyword evidence="2" id="KW-1185">Reference proteome</keyword>
<protein>
    <submittedName>
        <fullName evidence="1">Uncharacterized protein</fullName>
    </submittedName>
</protein>
<evidence type="ECO:0000313" key="2">
    <source>
        <dbReference type="Proteomes" id="UP000015102"/>
    </source>
</evidence>
<dbReference type="EMBL" id="CAQQ02149878">
    <property type="status" value="NOT_ANNOTATED_CDS"/>
    <property type="molecule type" value="Genomic_DNA"/>
</dbReference>
<proteinExistence type="predicted"/>
<dbReference type="HOGENOM" id="CLU_2725096_0_0_1"/>